<feature type="transmembrane region" description="Helical" evidence="6">
    <location>
        <begin position="444"/>
        <end position="464"/>
    </location>
</feature>
<dbReference type="SUPFAM" id="SSF90123">
    <property type="entry name" value="ABC transporter transmembrane region"/>
    <property type="match status" value="1"/>
</dbReference>
<dbReference type="PANTHER" id="PTHR24220:SF684">
    <property type="entry name" value="FE(3+) IONS IMPORT ATP-BINDING PROTEIN FBPC"/>
    <property type="match status" value="1"/>
</dbReference>
<feature type="transmembrane region" description="Helical" evidence="6">
    <location>
        <begin position="332"/>
        <end position="351"/>
    </location>
</feature>
<feature type="region of interest" description="Disordered" evidence="5">
    <location>
        <begin position="22"/>
        <end position="45"/>
    </location>
</feature>
<reference evidence="8 9" key="1">
    <citation type="submission" date="2021-01" db="EMBL/GenBank/DDBJ databases">
        <title>Actinoplanes sp. nov. LDG1-01 isolated from lichen.</title>
        <authorList>
            <person name="Saeng-In P."/>
            <person name="Phongsopitanun W."/>
            <person name="Kanchanasin P."/>
            <person name="Yuki M."/>
            <person name="Kudo T."/>
            <person name="Ohkuma M."/>
            <person name="Tanasupawat S."/>
        </authorList>
    </citation>
    <scope>NUCLEOTIDE SEQUENCE [LARGE SCALE GENOMIC DNA]</scope>
    <source>
        <strain evidence="8 9">LDG1-01</strain>
    </source>
</reference>
<feature type="transmembrane region" description="Helical" evidence="6">
    <location>
        <begin position="237"/>
        <end position="261"/>
    </location>
</feature>
<keyword evidence="9" id="KW-1185">Reference proteome</keyword>
<dbReference type="PROSITE" id="PS50929">
    <property type="entry name" value="ABC_TM1F"/>
    <property type="match status" value="1"/>
</dbReference>
<name>A0ABS1VSG5_9ACTN</name>
<evidence type="ECO:0000256" key="6">
    <source>
        <dbReference type="SAM" id="Phobius"/>
    </source>
</evidence>
<dbReference type="InterPro" id="IPR027417">
    <property type="entry name" value="P-loop_NTPase"/>
</dbReference>
<evidence type="ECO:0000313" key="8">
    <source>
        <dbReference type="EMBL" id="MBL7257430.1"/>
    </source>
</evidence>
<dbReference type="InterPro" id="IPR011527">
    <property type="entry name" value="ABC1_TM_dom"/>
</dbReference>
<comment type="caution">
    <text evidence="8">The sequence shown here is derived from an EMBL/GenBank/DDBJ whole genome shotgun (WGS) entry which is preliminary data.</text>
</comment>
<dbReference type="CDD" id="cd00267">
    <property type="entry name" value="ABC_ATPase"/>
    <property type="match status" value="1"/>
</dbReference>
<dbReference type="Proteomes" id="UP000598996">
    <property type="component" value="Unassembled WGS sequence"/>
</dbReference>
<comment type="subcellular location">
    <subcellularLocation>
        <location evidence="1">Cell membrane</location>
        <topology evidence="1">Multi-pass membrane protein</topology>
    </subcellularLocation>
</comment>
<evidence type="ECO:0000313" key="9">
    <source>
        <dbReference type="Proteomes" id="UP000598996"/>
    </source>
</evidence>
<keyword evidence="4 6" id="KW-0472">Membrane</keyword>
<evidence type="ECO:0000256" key="5">
    <source>
        <dbReference type="SAM" id="MobiDB-lite"/>
    </source>
</evidence>
<organism evidence="8 9">
    <name type="scientific">Paractinoplanes lichenicola</name>
    <dbReference type="NCBI Taxonomy" id="2802976"/>
    <lineage>
        <taxon>Bacteria</taxon>
        <taxon>Bacillati</taxon>
        <taxon>Actinomycetota</taxon>
        <taxon>Actinomycetes</taxon>
        <taxon>Micromonosporales</taxon>
        <taxon>Micromonosporaceae</taxon>
        <taxon>Paractinoplanes</taxon>
    </lineage>
</organism>
<evidence type="ECO:0000259" key="7">
    <source>
        <dbReference type="PROSITE" id="PS50929"/>
    </source>
</evidence>
<evidence type="ECO:0000256" key="2">
    <source>
        <dbReference type="ARBA" id="ARBA00022692"/>
    </source>
</evidence>
<evidence type="ECO:0000256" key="4">
    <source>
        <dbReference type="ARBA" id="ARBA00023136"/>
    </source>
</evidence>
<feature type="compositionally biased region" description="Basic and acidic residues" evidence="5">
    <location>
        <begin position="36"/>
        <end position="45"/>
    </location>
</feature>
<feature type="domain" description="ABC transmembrane type-1" evidence="7">
    <location>
        <begin position="238"/>
        <end position="467"/>
    </location>
</feature>
<dbReference type="InterPro" id="IPR003593">
    <property type="entry name" value="AAA+_ATPase"/>
</dbReference>
<keyword evidence="3 6" id="KW-1133">Transmembrane helix</keyword>
<feature type="transmembrane region" description="Helical" evidence="6">
    <location>
        <begin position="267"/>
        <end position="288"/>
    </location>
</feature>
<protein>
    <recommendedName>
        <fullName evidence="7">ABC transmembrane type-1 domain-containing protein</fullName>
    </recommendedName>
</protein>
<proteinExistence type="predicted"/>
<evidence type="ECO:0000256" key="1">
    <source>
        <dbReference type="ARBA" id="ARBA00004651"/>
    </source>
</evidence>
<dbReference type="PANTHER" id="PTHR24220">
    <property type="entry name" value="IMPORT ATP-BINDING PROTEIN"/>
    <property type="match status" value="1"/>
</dbReference>
<dbReference type="SUPFAM" id="SSF52540">
    <property type="entry name" value="P-loop containing nucleoside triphosphate hydrolases"/>
    <property type="match status" value="2"/>
</dbReference>
<dbReference type="InterPro" id="IPR036640">
    <property type="entry name" value="ABC1_TM_sf"/>
</dbReference>
<gene>
    <name evidence="8" type="ORF">JKJ07_24325</name>
</gene>
<accession>A0ABS1VSG5</accession>
<keyword evidence="2 6" id="KW-0812">Transmembrane</keyword>
<dbReference type="EMBL" id="JAENHO010000006">
    <property type="protein sequence ID" value="MBL7257430.1"/>
    <property type="molecule type" value="Genomic_DNA"/>
</dbReference>
<sequence>MPRGVSEDSHRGVVRVVSEDSLHGVSPAVPEVSEDSLTRRVERSETASAGLEEAVARMGLNELFANRAVDGLITGQRRLSDGEAVRLSVARAWLSAPDVLVVDDAFSALDPATAASVTAGVFGGTDGPARVYAGTRIDPAAYAETVVLCRADGVEVRDRAAVTVEWLGRCLPRDEATRWAATLGRPARPESSVGGAEKAPGVSARRGVLDGVGLEADVPAPRLREVVARLADLYPRWVLTLLGVLLVVLVVTELAVAGTLGAARVNLTLLVGLTAVALLAEGGYRFVVRRGAMGATRRLHRRILAGMLDRGLAEGSATAAGRFTDDFTTVELWSPGILLSGVRAVLATSAAVTAMVLAAPVAAVGVVVLAVAAVIRYPALRRASVRGRALLAATRGPLRTYAGAVLTCRSFRSSSALRPGFAARFRELLAREHLGLYAAHGTRMAIVASVEAAGVILFAATVAAATWAPVGWSGLLAVAVYAAYVIGERFAAVVEAHQEVDGTTQVMSRVFALLPAAGDRAEEAVPATVKGRFTVVRGPSGAGKSTLLRAMPGRLVENEPPPLPIPLDELCPPESLALADDWSHALGLPTADKSGQLAAQAVTHRQLVALAVACAEEPDVLLIDETTSAFSPAAERRLLTLVRERLPKAAIVVVLHRPDNVDLADHVVDVGQRRSAT</sequence>
<dbReference type="Gene3D" id="3.40.50.300">
    <property type="entry name" value="P-loop containing nucleotide triphosphate hydrolases"/>
    <property type="match status" value="2"/>
</dbReference>
<dbReference type="Gene3D" id="1.20.1560.10">
    <property type="entry name" value="ABC transporter type 1, transmembrane domain"/>
    <property type="match status" value="1"/>
</dbReference>
<dbReference type="InterPro" id="IPR015854">
    <property type="entry name" value="ABC_transpr_LolD-like"/>
</dbReference>
<dbReference type="SMART" id="SM00382">
    <property type="entry name" value="AAA"/>
    <property type="match status" value="1"/>
</dbReference>
<feature type="transmembrane region" description="Helical" evidence="6">
    <location>
        <begin position="357"/>
        <end position="379"/>
    </location>
</feature>
<evidence type="ECO:0000256" key="3">
    <source>
        <dbReference type="ARBA" id="ARBA00022989"/>
    </source>
</evidence>